<dbReference type="GO" id="GO:0005634">
    <property type="term" value="C:nucleus"/>
    <property type="evidence" value="ECO:0007669"/>
    <property type="project" value="UniProtKB-SubCell"/>
</dbReference>
<proteinExistence type="predicted"/>
<evidence type="ECO:0008006" key="6">
    <source>
        <dbReference type="Google" id="ProtNLM"/>
    </source>
</evidence>
<dbReference type="EMBL" id="JABMIG020000030">
    <property type="protein sequence ID" value="KAL3800786.1"/>
    <property type="molecule type" value="Genomic_DNA"/>
</dbReference>
<dbReference type="AlphaFoldDB" id="A0ABD3QMP5"/>
<evidence type="ECO:0000256" key="1">
    <source>
        <dbReference type="ARBA" id="ARBA00004123"/>
    </source>
</evidence>
<organism evidence="4 5">
    <name type="scientific">Cyclotella cryptica</name>
    <dbReference type="NCBI Taxonomy" id="29204"/>
    <lineage>
        <taxon>Eukaryota</taxon>
        <taxon>Sar</taxon>
        <taxon>Stramenopiles</taxon>
        <taxon>Ochrophyta</taxon>
        <taxon>Bacillariophyta</taxon>
        <taxon>Coscinodiscophyceae</taxon>
        <taxon>Thalassiosirophycidae</taxon>
        <taxon>Stephanodiscales</taxon>
        <taxon>Stephanodiscaceae</taxon>
        <taxon>Cyclotella</taxon>
    </lineage>
</organism>
<name>A0ABD3QMP5_9STRA</name>
<keyword evidence="2" id="KW-0539">Nucleus</keyword>
<evidence type="ECO:0000256" key="3">
    <source>
        <dbReference type="SAM" id="MobiDB-lite"/>
    </source>
</evidence>
<protein>
    <recommendedName>
        <fullName evidence="6">THO complex subunit 7</fullName>
    </recommendedName>
</protein>
<evidence type="ECO:0000256" key="2">
    <source>
        <dbReference type="ARBA" id="ARBA00023242"/>
    </source>
</evidence>
<keyword evidence="5" id="KW-1185">Reference proteome</keyword>
<dbReference type="InterPro" id="IPR008501">
    <property type="entry name" value="THOC7/Mft1"/>
</dbReference>
<comment type="subcellular location">
    <subcellularLocation>
        <location evidence="1">Nucleus</location>
    </subcellularLocation>
</comment>
<accession>A0ABD3QMP5</accession>
<evidence type="ECO:0000313" key="4">
    <source>
        <dbReference type="EMBL" id="KAL3800786.1"/>
    </source>
</evidence>
<feature type="region of interest" description="Disordered" evidence="3">
    <location>
        <begin position="205"/>
        <end position="263"/>
    </location>
</feature>
<reference evidence="4 5" key="1">
    <citation type="journal article" date="2020" name="G3 (Bethesda)">
        <title>Improved Reference Genome for Cyclotella cryptica CCMP332, a Model for Cell Wall Morphogenesis, Salinity Adaptation, and Lipid Production in Diatoms (Bacillariophyta).</title>
        <authorList>
            <person name="Roberts W.R."/>
            <person name="Downey K.M."/>
            <person name="Ruck E.C."/>
            <person name="Traller J.C."/>
            <person name="Alverson A.J."/>
        </authorList>
    </citation>
    <scope>NUCLEOTIDE SEQUENCE [LARGE SCALE GENOMIC DNA]</scope>
    <source>
        <strain evidence="4 5">CCMP332</strain>
    </source>
</reference>
<dbReference type="Proteomes" id="UP001516023">
    <property type="component" value="Unassembled WGS sequence"/>
</dbReference>
<gene>
    <name evidence="4" type="ORF">HJC23_001623</name>
</gene>
<dbReference type="Pfam" id="PF05615">
    <property type="entry name" value="THOC7"/>
    <property type="match status" value="1"/>
</dbReference>
<sequence>MMTTPSSFAPSTTTLTNETLRERILIGGSKPDAVPVRGTLSKAASRFRDLMTALRTEDRDAVDDATTGLQSEIALHDIEMRKLFLSSRAYDSASSKSRSSLSTMCSSLASMQNNIESLTAELSNERKIKRNREEYNTLAGMMNSSHPAGAFTRDELKAVESEIAKTKEDLRQAQWAIGVREKQVRMLMASLSDLKEVLREEDWRSRRSSSLGEDFGQDDAAAVAVGGGDDSGNRESEGSGGGSKRMRLNEDSLDSDPDTACAL</sequence>
<evidence type="ECO:0000313" key="5">
    <source>
        <dbReference type="Proteomes" id="UP001516023"/>
    </source>
</evidence>
<comment type="caution">
    <text evidence="4">The sequence shown here is derived from an EMBL/GenBank/DDBJ whole genome shotgun (WGS) entry which is preliminary data.</text>
</comment>